<protein>
    <submittedName>
        <fullName evidence="1">Uncharacterized protein</fullName>
    </submittedName>
</protein>
<evidence type="ECO:0000313" key="2">
    <source>
        <dbReference type="Proteomes" id="UP001060170"/>
    </source>
</evidence>
<sequence>MAPIDSDLVLRCAAVVTHYIGKRKGKVTIPSGSLLAPNTPRILKDLISGTSTAQRDFQRLIRTYNNSVAFTLLGFQFSDGPWEVSRGPVFTLQGALVHKIGPIAPTINRKPAFAQMFVVGQGGLAKAKDCLEAALGKVPSKDAKEKMDPTIILDIQKWLYKYNPYAKLYKQAGELLRAGRPVAMVLKPVEVATLDDVVILQSPSNNQ</sequence>
<reference evidence="2" key="1">
    <citation type="journal article" date="2018" name="BMC Genomics">
        <title>Genomic insights into host adaptation between the wheat stripe rust pathogen (Puccinia striiformis f. sp. tritici) and the barley stripe rust pathogen (Puccinia striiformis f. sp. hordei).</title>
        <authorList>
            <person name="Xia C."/>
            <person name="Wang M."/>
            <person name="Yin C."/>
            <person name="Cornejo O.E."/>
            <person name="Hulbert S.H."/>
            <person name="Chen X."/>
        </authorList>
    </citation>
    <scope>NUCLEOTIDE SEQUENCE [LARGE SCALE GENOMIC DNA]</scope>
    <source>
        <strain evidence="2">93-210</strain>
    </source>
</reference>
<proteinExistence type="predicted"/>
<dbReference type="EMBL" id="CM045868">
    <property type="protein sequence ID" value="KAI7957099.1"/>
    <property type="molecule type" value="Genomic_DNA"/>
</dbReference>
<organism evidence="1 2">
    <name type="scientific">Puccinia striiformis f. sp. tritici</name>
    <dbReference type="NCBI Taxonomy" id="168172"/>
    <lineage>
        <taxon>Eukaryota</taxon>
        <taxon>Fungi</taxon>
        <taxon>Dikarya</taxon>
        <taxon>Basidiomycota</taxon>
        <taxon>Pucciniomycotina</taxon>
        <taxon>Pucciniomycetes</taxon>
        <taxon>Pucciniales</taxon>
        <taxon>Pucciniaceae</taxon>
        <taxon>Puccinia</taxon>
    </lineage>
</organism>
<reference evidence="1 2" key="3">
    <citation type="journal article" date="2022" name="Microbiol. Spectr.">
        <title>Folding features and dynamics of 3D genome architecture in plant fungal pathogens.</title>
        <authorList>
            <person name="Xia C."/>
        </authorList>
    </citation>
    <scope>NUCLEOTIDE SEQUENCE [LARGE SCALE GENOMIC DNA]</scope>
    <source>
        <strain evidence="1 2">93-210</strain>
    </source>
</reference>
<name>A0ACC0ENQ5_9BASI</name>
<dbReference type="Proteomes" id="UP001060170">
    <property type="component" value="Chromosome 4"/>
</dbReference>
<accession>A0ACC0ENQ5</accession>
<evidence type="ECO:0000313" key="1">
    <source>
        <dbReference type="EMBL" id="KAI7957099.1"/>
    </source>
</evidence>
<gene>
    <name evidence="1" type="ORF">MJO28_004194</name>
</gene>
<comment type="caution">
    <text evidence="1">The sequence shown here is derived from an EMBL/GenBank/DDBJ whole genome shotgun (WGS) entry which is preliminary data.</text>
</comment>
<keyword evidence="2" id="KW-1185">Reference proteome</keyword>
<reference evidence="2" key="2">
    <citation type="journal article" date="2018" name="Mol. Plant Microbe Interact.">
        <title>Genome sequence resources for the wheat stripe rust pathogen (Puccinia striiformis f. sp. tritici) and the barley stripe rust pathogen (Puccinia striiformis f. sp. hordei).</title>
        <authorList>
            <person name="Xia C."/>
            <person name="Wang M."/>
            <person name="Yin C."/>
            <person name="Cornejo O.E."/>
            <person name="Hulbert S.H."/>
            <person name="Chen X."/>
        </authorList>
    </citation>
    <scope>NUCLEOTIDE SEQUENCE [LARGE SCALE GENOMIC DNA]</scope>
    <source>
        <strain evidence="2">93-210</strain>
    </source>
</reference>